<comment type="caution">
    <text evidence="1">The sequence shown here is derived from an EMBL/GenBank/DDBJ whole genome shotgun (WGS) entry which is preliminary data.</text>
</comment>
<name>A0ABW5VYV4_9MICO</name>
<dbReference type="Proteomes" id="UP001597479">
    <property type="component" value="Unassembled WGS sequence"/>
</dbReference>
<keyword evidence="2" id="KW-1185">Reference proteome</keyword>
<gene>
    <name evidence="1" type="ORF">ACFS27_22680</name>
</gene>
<proteinExistence type="predicted"/>
<organism evidence="1 2">
    <name type="scientific">Promicromonospora vindobonensis</name>
    <dbReference type="NCBI Taxonomy" id="195748"/>
    <lineage>
        <taxon>Bacteria</taxon>
        <taxon>Bacillati</taxon>
        <taxon>Actinomycetota</taxon>
        <taxon>Actinomycetes</taxon>
        <taxon>Micrococcales</taxon>
        <taxon>Promicromonosporaceae</taxon>
        <taxon>Promicromonospora</taxon>
    </lineage>
</organism>
<protein>
    <submittedName>
        <fullName evidence="1">Uncharacterized protein</fullName>
    </submittedName>
</protein>
<evidence type="ECO:0000313" key="1">
    <source>
        <dbReference type="EMBL" id="MFD2796384.1"/>
    </source>
</evidence>
<reference evidence="2" key="1">
    <citation type="journal article" date="2019" name="Int. J. Syst. Evol. Microbiol.">
        <title>The Global Catalogue of Microorganisms (GCM) 10K type strain sequencing project: providing services to taxonomists for standard genome sequencing and annotation.</title>
        <authorList>
            <consortium name="The Broad Institute Genomics Platform"/>
            <consortium name="The Broad Institute Genome Sequencing Center for Infectious Disease"/>
            <person name="Wu L."/>
            <person name="Ma J."/>
        </authorList>
    </citation>
    <scope>NUCLEOTIDE SEQUENCE [LARGE SCALE GENOMIC DNA]</scope>
    <source>
        <strain evidence="2">CCM 7044</strain>
    </source>
</reference>
<sequence>MLFDWDTTTDTPEAITSEILAVAVLTGQETPGLLADLPAYLPDGSWWQRLGEYRTRQQLETTNAFVPTTWTQAVATGEVSGLLPGTTAVTVEGIRHRSGEVAGHPEVARSPVAFTMFVVCPPDDECWLLRLGAPGKALG</sequence>
<evidence type="ECO:0000313" key="2">
    <source>
        <dbReference type="Proteomes" id="UP001597479"/>
    </source>
</evidence>
<dbReference type="RefSeq" id="WP_377187868.1">
    <property type="nucleotide sequence ID" value="NZ_JBHUOG010000002.1"/>
</dbReference>
<accession>A0ABW5VYV4</accession>
<dbReference type="EMBL" id="JBHUOG010000002">
    <property type="protein sequence ID" value="MFD2796384.1"/>
    <property type="molecule type" value="Genomic_DNA"/>
</dbReference>